<keyword evidence="8" id="KW-0255">Endonuclease</keyword>
<accession>B0ELR9</accession>
<keyword evidence="5 8" id="KW-0456">Lyase</keyword>
<dbReference type="InterPro" id="IPR000445">
    <property type="entry name" value="HhH_motif"/>
</dbReference>
<dbReference type="OrthoDB" id="2099276at2759"/>
<dbReference type="SUPFAM" id="SSF48150">
    <property type="entry name" value="DNA-glycosylase"/>
    <property type="match status" value="1"/>
</dbReference>
<dbReference type="Gene3D" id="1.10.1670.10">
    <property type="entry name" value="Helix-hairpin-Helix base-excision DNA repair enzymes (C-terminal)"/>
    <property type="match status" value="1"/>
</dbReference>
<keyword evidence="8" id="KW-0540">Nuclease</keyword>
<dbReference type="VEuPathDB" id="AmoebaDB:EDI_228500"/>
<dbReference type="Gene3D" id="1.10.340.30">
    <property type="entry name" value="Hypothetical protein, domain 2"/>
    <property type="match status" value="1"/>
</dbReference>
<evidence type="ECO:0000256" key="5">
    <source>
        <dbReference type="ARBA" id="ARBA00023239"/>
    </source>
</evidence>
<dbReference type="Pfam" id="PF00633">
    <property type="entry name" value="HHH"/>
    <property type="match status" value="1"/>
</dbReference>
<dbReference type="CDD" id="cd00056">
    <property type="entry name" value="ENDO3c"/>
    <property type="match status" value="1"/>
</dbReference>
<evidence type="ECO:0000313" key="9">
    <source>
        <dbReference type="Proteomes" id="UP000008076"/>
    </source>
</evidence>
<dbReference type="EMBL" id="DS549908">
    <property type="protein sequence ID" value="EDR24512.1"/>
    <property type="molecule type" value="Genomic_DNA"/>
</dbReference>
<dbReference type="eggNOG" id="KOG1921">
    <property type="taxonomic scope" value="Eukaryota"/>
</dbReference>
<evidence type="ECO:0000256" key="1">
    <source>
        <dbReference type="ARBA" id="ARBA00008343"/>
    </source>
</evidence>
<dbReference type="OMA" id="KEHWSYF"/>
<evidence type="ECO:0000259" key="7">
    <source>
        <dbReference type="SMART" id="SM00478"/>
    </source>
</evidence>
<gene>
    <name evidence="8" type="ORF">EDI_228500</name>
</gene>
<dbReference type="PANTHER" id="PTHR43286">
    <property type="entry name" value="ENDONUCLEASE III-LIKE PROTEIN 1"/>
    <property type="match status" value="1"/>
</dbReference>
<dbReference type="GO" id="GO:0005634">
    <property type="term" value="C:nucleus"/>
    <property type="evidence" value="ECO:0007669"/>
    <property type="project" value="TreeGrafter"/>
</dbReference>
<keyword evidence="2" id="KW-0227">DNA damage</keyword>
<dbReference type="GO" id="GO:0140078">
    <property type="term" value="F:class I DNA-(apurinic or apyrimidinic site) endonuclease activity"/>
    <property type="evidence" value="ECO:0007669"/>
    <property type="project" value="UniProtKB-EC"/>
</dbReference>
<proteinExistence type="inferred from homology"/>
<dbReference type="PANTHER" id="PTHR43286:SF1">
    <property type="entry name" value="ENDONUCLEASE III-LIKE PROTEIN 1"/>
    <property type="match status" value="1"/>
</dbReference>
<evidence type="ECO:0000256" key="6">
    <source>
        <dbReference type="ARBA" id="ARBA00023295"/>
    </source>
</evidence>
<protein>
    <submittedName>
        <fullName evidence="8">Endonuclease III, putative</fullName>
        <ecNumber evidence="8">4.2.99.18</ecNumber>
    </submittedName>
</protein>
<dbReference type="SMART" id="SM00478">
    <property type="entry name" value="ENDO3c"/>
    <property type="match status" value="1"/>
</dbReference>
<dbReference type="Pfam" id="PF00730">
    <property type="entry name" value="HhH-GPD"/>
    <property type="match status" value="1"/>
</dbReference>
<dbReference type="FunFam" id="1.10.340.30:FF:000001">
    <property type="entry name" value="Endonuclease III"/>
    <property type="match status" value="1"/>
</dbReference>
<keyword evidence="4" id="KW-0234">DNA repair</keyword>
<dbReference type="KEGG" id="edi:EDI_228500"/>
<sequence>MKRKDKEEIIYSEDEVNERLAILEEIKKKVETFDEKKLQFGTNLITELSPDEQSKPFYALIGALLSTKTCETLRLKVMNNLIEHYKKLTPEIMSKTSEDILNELLDGCYGKVRKIKFILECSKVIHNSYNDIVPDDIDELKKLPGIGPKLAKIICAIGFKKIEGITVDQRSLLLLSRLEWILKDISNDNDAMKEVEEWLPKEHWSYFSKATILFAKYICKPNPLCDECPLAKHYVCKYYCKKHNHHLQHLTRLYDSKLQQGKKKKIDIEDLDSMIISEDDEEHEFLSNLDLIQLSQEHQENKDVSK</sequence>
<dbReference type="GO" id="GO:0000703">
    <property type="term" value="F:oxidized pyrimidine nucleobase lesion DNA N-glycosylase activity"/>
    <property type="evidence" value="ECO:0007669"/>
    <property type="project" value="TreeGrafter"/>
</dbReference>
<feature type="domain" description="HhH-GPD" evidence="7">
    <location>
        <begin position="65"/>
        <end position="217"/>
    </location>
</feature>
<organism evidence="9">
    <name type="scientific">Entamoeba dispar (strain ATCC PRA-260 / SAW760)</name>
    <dbReference type="NCBI Taxonomy" id="370354"/>
    <lineage>
        <taxon>Eukaryota</taxon>
        <taxon>Amoebozoa</taxon>
        <taxon>Evosea</taxon>
        <taxon>Archamoebae</taxon>
        <taxon>Mastigamoebida</taxon>
        <taxon>Entamoebidae</taxon>
        <taxon>Entamoeba</taxon>
    </lineage>
</organism>
<reference evidence="9" key="1">
    <citation type="submission" date="2007-12" db="EMBL/GenBank/DDBJ databases">
        <title>Annotation of Entamoeba dispar SAW760.</title>
        <authorList>
            <person name="Lorenzi H."/>
            <person name="Inman J."/>
            <person name="Schobel S."/>
            <person name="Amedeo P."/>
            <person name="Caler E."/>
        </authorList>
    </citation>
    <scope>NUCLEOTIDE SEQUENCE [LARGE SCALE GENOMIC DNA]</scope>
    <source>
        <strain evidence="9">ATCC PRA-260 / SAW760</strain>
    </source>
</reference>
<evidence type="ECO:0000256" key="3">
    <source>
        <dbReference type="ARBA" id="ARBA00022801"/>
    </source>
</evidence>
<dbReference type="GO" id="GO:0003677">
    <property type="term" value="F:DNA binding"/>
    <property type="evidence" value="ECO:0007669"/>
    <property type="project" value="InterPro"/>
</dbReference>
<keyword evidence="9" id="KW-1185">Reference proteome</keyword>
<dbReference type="AlphaFoldDB" id="B0ELR9"/>
<dbReference type="InterPro" id="IPR003265">
    <property type="entry name" value="HhH-GPD_domain"/>
</dbReference>
<dbReference type="InterPro" id="IPR023170">
    <property type="entry name" value="HhH_base_excis_C"/>
</dbReference>
<dbReference type="Proteomes" id="UP000008076">
    <property type="component" value="Unassembled WGS sequence"/>
</dbReference>
<name>B0ELR9_ENTDS</name>
<dbReference type="RefSeq" id="XP_001739104.1">
    <property type="nucleotide sequence ID" value="XM_001739052.1"/>
</dbReference>
<keyword evidence="6" id="KW-0326">Glycosidase</keyword>
<evidence type="ECO:0000256" key="2">
    <source>
        <dbReference type="ARBA" id="ARBA00022763"/>
    </source>
</evidence>
<dbReference type="GO" id="GO:0006285">
    <property type="term" value="P:base-excision repair, AP site formation"/>
    <property type="evidence" value="ECO:0007669"/>
    <property type="project" value="TreeGrafter"/>
</dbReference>
<evidence type="ECO:0000313" key="8">
    <source>
        <dbReference type="EMBL" id="EDR24512.1"/>
    </source>
</evidence>
<dbReference type="GeneID" id="5884235"/>
<evidence type="ECO:0000256" key="4">
    <source>
        <dbReference type="ARBA" id="ARBA00023204"/>
    </source>
</evidence>
<dbReference type="InterPro" id="IPR011257">
    <property type="entry name" value="DNA_glycosylase"/>
</dbReference>
<dbReference type="EC" id="4.2.99.18" evidence="8"/>
<keyword evidence="3" id="KW-0378">Hydrolase</keyword>
<dbReference type="GO" id="GO:0006289">
    <property type="term" value="P:nucleotide-excision repair"/>
    <property type="evidence" value="ECO:0007669"/>
    <property type="project" value="TreeGrafter"/>
</dbReference>
<comment type="similarity">
    <text evidence="1">Belongs to the Nth/MutY family.</text>
</comment>